<feature type="domain" description="AMP-dependent synthetase/ligase" evidence="3">
    <location>
        <begin position="10"/>
        <end position="342"/>
    </location>
</feature>
<dbReference type="Pfam" id="PF13193">
    <property type="entry name" value="AMP-binding_C"/>
    <property type="match status" value="1"/>
</dbReference>
<accession>A0A1R1QN31</accession>
<evidence type="ECO:0000259" key="4">
    <source>
        <dbReference type="Pfam" id="PF13193"/>
    </source>
</evidence>
<dbReference type="Gene3D" id="3.40.50.12780">
    <property type="entry name" value="N-terminal domain of ligase-like"/>
    <property type="match status" value="1"/>
</dbReference>
<protein>
    <submittedName>
        <fullName evidence="5">Acyl-CoA synthetase</fullName>
    </submittedName>
</protein>
<dbReference type="Gene3D" id="3.30.300.30">
    <property type="match status" value="1"/>
</dbReference>
<sequence length="478" mass="53790">MPITETYHYHAQHHPEKTAIQFEAESINYRSWHQLVCRTASWLNGRQQDNKRIACLLSNGLPFLQLFAGAAMAGWTAVPFDPRWSLSECRERLSVCKPGLIISERPFPDGEDALLLDECLEDIKTAPYASEPDIHDEEPFYIGFTSGSTGTPKAFIRSHRSWIESFRISSRDFQLSGADRAVIPGSLFFSHFLYGAMNTLYLGGTVDLMKKFSPLKLEKTIARSPVTTIYTVPTMTEAVRSEKRRIDKRLKVISSGANWSREAKNAFQKAYPQLSLYDFYGTSELSFVSVSTPRDFEMKPDSVGRPFQNVDVAIRSSSGGAVKAGEIGKIYVKSPMVFSGYLQKQAPLPPLDENGWITVDDMGWMDDEGYLYVTGRENSMIVYGGINIFPEEIEGVLSSHPEVEEAAVIGIADDYWGEKAAAVYKGKATVKELKSFCKRRLAPYKVPRAWYCFEQIPHTAGGKIARHLLKKQLKELMK</sequence>
<dbReference type="OrthoDB" id="9757771at2"/>
<dbReference type="PANTHER" id="PTHR43201:SF5">
    <property type="entry name" value="MEDIUM-CHAIN ACYL-COA LIGASE ACSF2, MITOCHONDRIAL"/>
    <property type="match status" value="1"/>
</dbReference>
<keyword evidence="2" id="KW-0436">Ligase</keyword>
<proteinExistence type="inferred from homology"/>
<evidence type="ECO:0000256" key="2">
    <source>
        <dbReference type="ARBA" id="ARBA00022598"/>
    </source>
</evidence>
<evidence type="ECO:0000256" key="1">
    <source>
        <dbReference type="ARBA" id="ARBA00006432"/>
    </source>
</evidence>
<evidence type="ECO:0000313" key="5">
    <source>
        <dbReference type="EMBL" id="OMI06062.1"/>
    </source>
</evidence>
<dbReference type="AlphaFoldDB" id="A0A1R1QN31"/>
<dbReference type="PROSITE" id="PS00455">
    <property type="entry name" value="AMP_BINDING"/>
    <property type="match status" value="1"/>
</dbReference>
<evidence type="ECO:0000259" key="3">
    <source>
        <dbReference type="Pfam" id="PF00501"/>
    </source>
</evidence>
<comment type="caution">
    <text evidence="5">The sequence shown here is derived from an EMBL/GenBank/DDBJ whole genome shotgun (WGS) entry which is preliminary data.</text>
</comment>
<dbReference type="SUPFAM" id="SSF56801">
    <property type="entry name" value="Acetyl-CoA synthetase-like"/>
    <property type="match status" value="1"/>
</dbReference>
<dbReference type="InterPro" id="IPR000873">
    <property type="entry name" value="AMP-dep_synth/lig_dom"/>
</dbReference>
<dbReference type="GO" id="GO:0006631">
    <property type="term" value="P:fatty acid metabolic process"/>
    <property type="evidence" value="ECO:0007669"/>
    <property type="project" value="TreeGrafter"/>
</dbReference>
<dbReference type="InterPro" id="IPR042099">
    <property type="entry name" value="ANL_N_sf"/>
</dbReference>
<dbReference type="GO" id="GO:0031956">
    <property type="term" value="F:medium-chain fatty acid-CoA ligase activity"/>
    <property type="evidence" value="ECO:0007669"/>
    <property type="project" value="TreeGrafter"/>
</dbReference>
<dbReference type="InterPro" id="IPR045851">
    <property type="entry name" value="AMP-bd_C_sf"/>
</dbReference>
<keyword evidence="6" id="KW-1185">Reference proteome</keyword>
<name>A0A1R1QN31_9BACI</name>
<comment type="similarity">
    <text evidence="1">Belongs to the ATP-dependent AMP-binding enzyme family.</text>
</comment>
<dbReference type="InterPro" id="IPR020845">
    <property type="entry name" value="AMP-binding_CS"/>
</dbReference>
<dbReference type="Pfam" id="PF00501">
    <property type="entry name" value="AMP-binding"/>
    <property type="match status" value="1"/>
</dbReference>
<reference evidence="5 6" key="1">
    <citation type="submission" date="2017-01" db="EMBL/GenBank/DDBJ databases">
        <title>Bacillus phylogenomics.</title>
        <authorList>
            <person name="Dunlap C."/>
        </authorList>
    </citation>
    <scope>NUCLEOTIDE SEQUENCE [LARGE SCALE GENOMIC DNA]</scope>
    <source>
        <strain evidence="5 6">NRRL B-41282</strain>
    </source>
</reference>
<accession>A0A1R1RW90</accession>
<dbReference type="NCBIfam" id="NF005797">
    <property type="entry name" value="PRK07638.1"/>
    <property type="match status" value="1"/>
</dbReference>
<gene>
    <name evidence="5" type="ORF">BW143_08980</name>
</gene>
<dbReference type="PANTHER" id="PTHR43201">
    <property type="entry name" value="ACYL-COA SYNTHETASE"/>
    <property type="match status" value="1"/>
</dbReference>
<evidence type="ECO:0000313" key="6">
    <source>
        <dbReference type="Proteomes" id="UP000187367"/>
    </source>
</evidence>
<dbReference type="InterPro" id="IPR025110">
    <property type="entry name" value="AMP-bd_C"/>
</dbReference>
<organism evidence="5 6">
    <name type="scientific">Bacillus swezeyi</name>
    <dbReference type="NCBI Taxonomy" id="1925020"/>
    <lineage>
        <taxon>Bacteria</taxon>
        <taxon>Bacillati</taxon>
        <taxon>Bacillota</taxon>
        <taxon>Bacilli</taxon>
        <taxon>Bacillales</taxon>
        <taxon>Bacillaceae</taxon>
        <taxon>Bacillus</taxon>
    </lineage>
</organism>
<dbReference type="Proteomes" id="UP000187367">
    <property type="component" value="Unassembled WGS sequence"/>
</dbReference>
<dbReference type="EMBL" id="MTJL01000016">
    <property type="protein sequence ID" value="OMI06062.1"/>
    <property type="molecule type" value="Genomic_DNA"/>
</dbReference>
<dbReference type="RefSeq" id="WP_076761719.1">
    <property type="nucleotide sequence ID" value="NZ_JARMMH010000013.1"/>
</dbReference>
<feature type="domain" description="AMP-binding enzyme C-terminal" evidence="4">
    <location>
        <begin position="392"/>
        <end position="463"/>
    </location>
</feature>